<keyword evidence="11" id="KW-1185">Reference proteome</keyword>
<comment type="caution">
    <text evidence="10">The sequence shown here is derived from an EMBL/GenBank/DDBJ whole genome shotgun (WGS) entry which is preliminary data.</text>
</comment>
<dbReference type="EMBL" id="JAJEPU010000036">
    <property type="protein sequence ID" value="MCC2165443.1"/>
    <property type="molecule type" value="Genomic_DNA"/>
</dbReference>
<gene>
    <name evidence="10" type="ORF">LKD32_11280</name>
</gene>
<dbReference type="InterPro" id="IPR027417">
    <property type="entry name" value="P-loop_NTPase"/>
</dbReference>
<evidence type="ECO:0000256" key="1">
    <source>
        <dbReference type="ARBA" id="ARBA00001946"/>
    </source>
</evidence>
<dbReference type="Pfam" id="PF01656">
    <property type="entry name" value="CbiA"/>
    <property type="match status" value="1"/>
</dbReference>
<evidence type="ECO:0000259" key="8">
    <source>
        <dbReference type="Pfam" id="PF01656"/>
    </source>
</evidence>
<evidence type="ECO:0000256" key="6">
    <source>
        <dbReference type="ARBA" id="ARBA00022962"/>
    </source>
</evidence>
<keyword evidence="5" id="KW-0460">Magnesium</keyword>
<evidence type="ECO:0000256" key="3">
    <source>
        <dbReference type="ARBA" id="ARBA00022741"/>
    </source>
</evidence>
<dbReference type="NCBIfam" id="TIGR02469">
    <property type="entry name" value="CbiT"/>
    <property type="match status" value="1"/>
</dbReference>
<dbReference type="Gene3D" id="3.40.50.150">
    <property type="entry name" value="Vaccinia Virus protein VP39"/>
    <property type="match status" value="1"/>
</dbReference>
<dbReference type="InterPro" id="IPR029062">
    <property type="entry name" value="Class_I_gatase-like"/>
</dbReference>
<dbReference type="InterPro" id="IPR014008">
    <property type="entry name" value="Cbl_synth_MTase_CbiT"/>
</dbReference>
<keyword evidence="2" id="KW-0436">Ligase</keyword>
<keyword evidence="4" id="KW-0067">ATP-binding</keyword>
<comment type="cofactor">
    <cofactor evidence="1">
        <name>Mg(2+)</name>
        <dbReference type="ChEBI" id="CHEBI:18420"/>
    </cofactor>
</comment>
<keyword evidence="3" id="KW-0547">Nucleotide-binding</keyword>
<feature type="domain" description="CobQ/CobB/MinD/ParA nucleotide binding" evidence="8">
    <location>
        <begin position="201"/>
        <end position="382"/>
    </location>
</feature>
<evidence type="ECO:0000256" key="2">
    <source>
        <dbReference type="ARBA" id="ARBA00022598"/>
    </source>
</evidence>
<dbReference type="PANTHER" id="PTHR43873">
    <property type="entry name" value="COBYRINATE A,C-DIAMIDE SYNTHASE"/>
    <property type="match status" value="1"/>
</dbReference>
<name>A0AAE3ATG4_9FIRM</name>
<dbReference type="SUPFAM" id="SSF53335">
    <property type="entry name" value="S-adenosyl-L-methionine-dependent methyltransferases"/>
    <property type="match status" value="1"/>
</dbReference>
<dbReference type="InterPro" id="IPR011698">
    <property type="entry name" value="GATase_3"/>
</dbReference>
<dbReference type="AlphaFoldDB" id="A0AAE3ATG4"/>
<dbReference type="InterPro" id="IPR004484">
    <property type="entry name" value="CbiA/CobB_synth"/>
</dbReference>
<accession>A0AAE3ATG4</accession>
<feature type="domain" description="CobB/CobQ-like glutamine amidotransferase" evidence="9">
    <location>
        <begin position="478"/>
        <end position="663"/>
    </location>
</feature>
<reference evidence="10" key="1">
    <citation type="submission" date="2021-10" db="EMBL/GenBank/DDBJ databases">
        <title>Anaerobic single-cell dispensing facilitates the cultivation of human gut bacteria.</title>
        <authorList>
            <person name="Afrizal A."/>
        </authorList>
    </citation>
    <scope>NUCLEOTIDE SEQUENCE</scope>
    <source>
        <strain evidence="10">CLA-AA-H274</strain>
    </source>
</reference>
<dbReference type="GO" id="GO:0009236">
    <property type="term" value="P:cobalamin biosynthetic process"/>
    <property type="evidence" value="ECO:0007669"/>
    <property type="project" value="InterPro"/>
</dbReference>
<organism evidence="10 11">
    <name type="scientific">Brotaphodocola catenula</name>
    <dbReference type="NCBI Taxonomy" id="2885361"/>
    <lineage>
        <taxon>Bacteria</taxon>
        <taxon>Bacillati</taxon>
        <taxon>Bacillota</taxon>
        <taxon>Clostridia</taxon>
        <taxon>Lachnospirales</taxon>
        <taxon>Lachnospiraceae</taxon>
        <taxon>Brotaphodocola</taxon>
    </lineage>
</organism>
<dbReference type="SUPFAM" id="SSF52317">
    <property type="entry name" value="Class I glutamine amidotransferase-like"/>
    <property type="match status" value="1"/>
</dbReference>
<feature type="compositionally biased region" description="Basic and acidic residues" evidence="7">
    <location>
        <begin position="426"/>
        <end position="460"/>
    </location>
</feature>
<dbReference type="RefSeq" id="WP_308451750.1">
    <property type="nucleotide sequence ID" value="NZ_JAJEPU010000036.1"/>
</dbReference>
<protein>
    <submittedName>
        <fullName evidence="10">Cobyrinate a,c-diamide synthase</fullName>
    </submittedName>
</protein>
<dbReference type="GO" id="GO:0042242">
    <property type="term" value="F:cobyrinic acid a,c-diamide synthase activity"/>
    <property type="evidence" value="ECO:0007669"/>
    <property type="project" value="InterPro"/>
</dbReference>
<sequence>MRDEWFVRGKIPMTKEEVRVVSLAKLEIAPDSVIYDIGAGTGSVTVEAICMAPQGQIYAFEQKKEGCELIRENLNRVEIPAERAVVVEGRAPECLSGYPVPDRVFIGGSGGNISEILDLLFEKNPSVRIVINVIALESLSQVTDYCARRGLIPDVTCIQASRAKQLGAYHLMQGMNPVYVITLDGRERREEKREGIPRLLLTAPASGSGKTVITSGLLALFSKMGLSCVSFKCGPDYIDPMFHRYVLGIPGSNLDSFFLDEDGVRQLFEERSADHELALIEGVMGYYDGVAGTSFQASSYEIARITDTPAILVVDAKKSSRSVSALIKGFLEYQKDSRIVGVILNRTSPMMTERLRPLIEELGVKLIGAVPECPEAQLESRHLGLTLPNEQKKLRVHMGALADRLEQCLDIPKLLALAGIAEDQDLNDHEKKETNKKNEKNGYDYKENSCKNTNSEEEHTGASLEDLAPLSSTVSTRRIGVAQDEAFCFYYQENLEFLRQNGWEIVTFSPLHDQKIPENLDALLLGGGYPELYARELSENHSMLESIRIAGTDQTKKIKILAECGGFLYLHRTLEDPDGKKWKMVGLLDADAFRTKKLSRFGYITLKTNQTNLALLPDQMPDQMESKNLDETENGKNKEKTERGENDRVAIRGHEFHYWDSTDPGTALLAEKPLSSRKWACMHVSDRMIAGFPHLYYRSAPNWILNFLNGRACVKEGENLR</sequence>
<proteinExistence type="predicted"/>
<dbReference type="NCBIfam" id="NF002204">
    <property type="entry name" value="PRK01077.1"/>
    <property type="match status" value="1"/>
</dbReference>
<evidence type="ECO:0000256" key="5">
    <source>
        <dbReference type="ARBA" id="ARBA00022842"/>
    </source>
</evidence>
<keyword evidence="6" id="KW-0315">Glutamine amidotransferase</keyword>
<dbReference type="InterPro" id="IPR029063">
    <property type="entry name" value="SAM-dependent_MTases_sf"/>
</dbReference>
<dbReference type="GO" id="GO:0008276">
    <property type="term" value="F:protein methyltransferase activity"/>
    <property type="evidence" value="ECO:0007669"/>
    <property type="project" value="InterPro"/>
</dbReference>
<dbReference type="PROSITE" id="PS51274">
    <property type="entry name" value="GATASE_COBBQ"/>
    <property type="match status" value="1"/>
</dbReference>
<evidence type="ECO:0000313" key="11">
    <source>
        <dbReference type="Proteomes" id="UP001198962"/>
    </source>
</evidence>
<dbReference type="PANTHER" id="PTHR43873:SF1">
    <property type="entry name" value="COBYRINATE A,C-DIAMIDE SYNTHASE"/>
    <property type="match status" value="1"/>
</dbReference>
<dbReference type="CDD" id="cd03130">
    <property type="entry name" value="GATase1_CobB"/>
    <property type="match status" value="1"/>
</dbReference>
<feature type="region of interest" description="Disordered" evidence="7">
    <location>
        <begin position="625"/>
        <end position="645"/>
    </location>
</feature>
<dbReference type="Gene3D" id="3.40.50.300">
    <property type="entry name" value="P-loop containing nucleotide triphosphate hydrolases"/>
    <property type="match status" value="1"/>
</dbReference>
<evidence type="ECO:0000259" key="9">
    <source>
        <dbReference type="Pfam" id="PF07685"/>
    </source>
</evidence>
<evidence type="ECO:0000256" key="7">
    <source>
        <dbReference type="SAM" id="MobiDB-lite"/>
    </source>
</evidence>
<evidence type="ECO:0000313" key="10">
    <source>
        <dbReference type="EMBL" id="MCC2165443.1"/>
    </source>
</evidence>
<dbReference type="GO" id="GO:0005524">
    <property type="term" value="F:ATP binding"/>
    <property type="evidence" value="ECO:0007669"/>
    <property type="project" value="UniProtKB-KW"/>
</dbReference>
<feature type="region of interest" description="Disordered" evidence="7">
    <location>
        <begin position="426"/>
        <end position="464"/>
    </location>
</feature>
<dbReference type="InterPro" id="IPR002586">
    <property type="entry name" value="CobQ/CobB/MinD/ParA_Nub-bd_dom"/>
</dbReference>
<dbReference type="Pfam" id="PF07685">
    <property type="entry name" value="GATase_3"/>
    <property type="match status" value="1"/>
</dbReference>
<evidence type="ECO:0000256" key="4">
    <source>
        <dbReference type="ARBA" id="ARBA00022840"/>
    </source>
</evidence>
<dbReference type="Proteomes" id="UP001198962">
    <property type="component" value="Unassembled WGS sequence"/>
</dbReference>
<dbReference type="SUPFAM" id="SSF52540">
    <property type="entry name" value="P-loop containing nucleoside triphosphate hydrolases"/>
    <property type="match status" value="1"/>
</dbReference>